<accession>A0A149VVD2</accession>
<gene>
    <name evidence="2" type="ORF">FEMY_23440</name>
</gene>
<comment type="caution">
    <text evidence="2">The sequence shown here is derived from an EMBL/GenBank/DDBJ whole genome shotgun (WGS) entry which is preliminary data.</text>
</comment>
<dbReference type="AlphaFoldDB" id="A0A149VVD2"/>
<organism evidence="2 3">
    <name type="scientific">Ferrovum myxofaciens</name>
    <dbReference type="NCBI Taxonomy" id="416213"/>
    <lineage>
        <taxon>Bacteria</taxon>
        <taxon>Pseudomonadati</taxon>
        <taxon>Pseudomonadota</taxon>
        <taxon>Betaproteobacteria</taxon>
        <taxon>Ferrovales</taxon>
        <taxon>Ferrovaceae</taxon>
        <taxon>Ferrovum</taxon>
    </lineage>
</organism>
<name>A0A149VVD2_9PROT</name>
<proteinExistence type="predicted"/>
<sequence length="164" mass="18323">MSSHTIDTAMAKRMVEASAIRGASIIGQPGGWSVVLKLGMQEKPLGAQRSDKPRMWRSLDRCVDYLKKELHIARFELLDATNFSDVALVGKSREDASERLRNAHEAAAHDKWFREQVEIGLAEADDPAAEWVTNEEANASWAKKRAELVNPSPRESPRFSHGEV</sequence>
<evidence type="ECO:0000313" key="3">
    <source>
        <dbReference type="Proteomes" id="UP000075653"/>
    </source>
</evidence>
<dbReference type="Proteomes" id="UP000075653">
    <property type="component" value="Unassembled WGS sequence"/>
</dbReference>
<evidence type="ECO:0000256" key="1">
    <source>
        <dbReference type="SAM" id="MobiDB-lite"/>
    </source>
</evidence>
<keyword evidence="3" id="KW-1185">Reference proteome</keyword>
<reference evidence="2 3" key="1">
    <citation type="submission" date="2016-01" db="EMBL/GenBank/DDBJ databases">
        <title>Genome sequence of the acidophilic iron oxidising Ferrovum strain Z-31.</title>
        <authorList>
            <person name="Poehlein A."/>
            <person name="Ullrich S.R."/>
            <person name="Schloemann M."/>
            <person name="Muehling M."/>
            <person name="Daniel R."/>
        </authorList>
    </citation>
    <scope>NUCLEOTIDE SEQUENCE [LARGE SCALE GENOMIC DNA]</scope>
    <source>
        <strain evidence="2 3">Z-31</strain>
    </source>
</reference>
<dbReference type="STRING" id="1789004.FEMY_23440"/>
<dbReference type="PATRIC" id="fig|1789004.3.peg.2472"/>
<feature type="compositionally biased region" description="Basic and acidic residues" evidence="1">
    <location>
        <begin position="155"/>
        <end position="164"/>
    </location>
</feature>
<protein>
    <submittedName>
        <fullName evidence="2">Uncharacterized protein</fullName>
    </submittedName>
</protein>
<dbReference type="Gene3D" id="6.20.450.20">
    <property type="match status" value="1"/>
</dbReference>
<dbReference type="EMBL" id="LRRD01000112">
    <property type="protein sequence ID" value="KXW57138.1"/>
    <property type="molecule type" value="Genomic_DNA"/>
</dbReference>
<feature type="region of interest" description="Disordered" evidence="1">
    <location>
        <begin position="143"/>
        <end position="164"/>
    </location>
</feature>
<evidence type="ECO:0000313" key="2">
    <source>
        <dbReference type="EMBL" id="KXW57138.1"/>
    </source>
</evidence>